<name>A0A9P5XRW9_9AGAR</name>
<dbReference type="EMBL" id="MU150676">
    <property type="protein sequence ID" value="KAF9455442.1"/>
    <property type="molecule type" value="Genomic_DNA"/>
</dbReference>
<reference evidence="2" key="1">
    <citation type="submission" date="2020-11" db="EMBL/GenBank/DDBJ databases">
        <authorList>
            <consortium name="DOE Joint Genome Institute"/>
            <person name="Ahrendt S."/>
            <person name="Riley R."/>
            <person name="Andreopoulos W."/>
            <person name="Labutti K."/>
            <person name="Pangilinan J."/>
            <person name="Ruiz-Duenas F.J."/>
            <person name="Barrasa J.M."/>
            <person name="Sanchez-Garcia M."/>
            <person name="Camarero S."/>
            <person name="Miyauchi S."/>
            <person name="Serrano A."/>
            <person name="Linde D."/>
            <person name="Babiker R."/>
            <person name="Drula E."/>
            <person name="Ayuso-Fernandez I."/>
            <person name="Pacheco R."/>
            <person name="Padilla G."/>
            <person name="Ferreira P."/>
            <person name="Barriuso J."/>
            <person name="Kellner H."/>
            <person name="Castanera R."/>
            <person name="Alfaro M."/>
            <person name="Ramirez L."/>
            <person name="Pisabarro A.G."/>
            <person name="Kuo A."/>
            <person name="Tritt A."/>
            <person name="Lipzen A."/>
            <person name="He G."/>
            <person name="Yan M."/>
            <person name="Ng V."/>
            <person name="Cullen D."/>
            <person name="Martin F."/>
            <person name="Rosso M.-N."/>
            <person name="Henrissat B."/>
            <person name="Hibbett D."/>
            <person name="Martinez A.T."/>
            <person name="Grigoriev I.V."/>
        </authorList>
    </citation>
    <scope>NUCLEOTIDE SEQUENCE</scope>
    <source>
        <strain evidence="2">CBS 247.69</strain>
    </source>
</reference>
<protein>
    <submittedName>
        <fullName evidence="2">Uncharacterized protein</fullName>
    </submittedName>
</protein>
<feature type="compositionally biased region" description="Acidic residues" evidence="1">
    <location>
        <begin position="181"/>
        <end position="196"/>
    </location>
</feature>
<keyword evidence="3" id="KW-1185">Reference proteome</keyword>
<accession>A0A9P5XRW9</accession>
<feature type="region of interest" description="Disordered" evidence="1">
    <location>
        <begin position="157"/>
        <end position="196"/>
    </location>
</feature>
<evidence type="ECO:0000313" key="3">
    <source>
        <dbReference type="Proteomes" id="UP000807353"/>
    </source>
</evidence>
<evidence type="ECO:0000256" key="1">
    <source>
        <dbReference type="SAM" id="MobiDB-lite"/>
    </source>
</evidence>
<proteinExistence type="predicted"/>
<sequence length="250" mass="27231">MPAGTHSKPRAPTPSDDDASSSPPRPPPKGKAKGKARAAPAHRAPMVQSSTAKQRGKGTSAPSVSKTPTPPINEGQPLTPQELDTLRTLSKRKRNGMRHSQLDADQAIQALNDRLLEEEDDENIRDETPPAKRTKAHTTQLVDDEEARLLMQFIAAPGQDAQDPDEDDLDGRLVDGGNESPNEDDGCLDAEDEDDGDDMEGLDIPLERVFSSGIGNGVWSSFFDNQCYKLYTRWILKMPKKSPIGPTEQG</sequence>
<gene>
    <name evidence="2" type="ORF">BDZ94DRAFT_1316230</name>
</gene>
<dbReference type="Proteomes" id="UP000807353">
    <property type="component" value="Unassembled WGS sequence"/>
</dbReference>
<organism evidence="2 3">
    <name type="scientific">Collybia nuda</name>
    <dbReference type="NCBI Taxonomy" id="64659"/>
    <lineage>
        <taxon>Eukaryota</taxon>
        <taxon>Fungi</taxon>
        <taxon>Dikarya</taxon>
        <taxon>Basidiomycota</taxon>
        <taxon>Agaricomycotina</taxon>
        <taxon>Agaricomycetes</taxon>
        <taxon>Agaricomycetidae</taxon>
        <taxon>Agaricales</taxon>
        <taxon>Tricholomatineae</taxon>
        <taxon>Clitocybaceae</taxon>
        <taxon>Collybia</taxon>
    </lineage>
</organism>
<evidence type="ECO:0000313" key="2">
    <source>
        <dbReference type="EMBL" id="KAF9455442.1"/>
    </source>
</evidence>
<feature type="region of interest" description="Disordered" evidence="1">
    <location>
        <begin position="1"/>
        <end position="139"/>
    </location>
</feature>
<dbReference type="AlphaFoldDB" id="A0A9P5XRW9"/>
<comment type="caution">
    <text evidence="2">The sequence shown here is derived from an EMBL/GenBank/DDBJ whole genome shotgun (WGS) entry which is preliminary data.</text>
</comment>